<reference evidence="1 2" key="1">
    <citation type="submission" date="2016-04" db="EMBL/GenBank/DDBJ databases">
        <title>Genome sequence of Methanobrevibacter cuticularis DSM 11139.</title>
        <authorList>
            <person name="Poehlein A."/>
            <person name="Seedorf H."/>
            <person name="Daniel R."/>
        </authorList>
    </citation>
    <scope>NUCLEOTIDE SEQUENCE [LARGE SCALE GENOMIC DNA]</scope>
    <source>
        <strain evidence="1 2">DSM 11139</strain>
    </source>
</reference>
<dbReference type="STRING" id="47311.MBCUT_16980"/>
<proteinExistence type="predicted"/>
<gene>
    <name evidence="1" type="ORF">MBCUT_16980</name>
</gene>
<name>A0A166D347_9EURY</name>
<dbReference type="Proteomes" id="UP000077275">
    <property type="component" value="Unassembled WGS sequence"/>
</dbReference>
<accession>A0A166D347</accession>
<evidence type="ECO:0000313" key="2">
    <source>
        <dbReference type="Proteomes" id="UP000077275"/>
    </source>
</evidence>
<dbReference type="PATRIC" id="fig|47311.3.peg.1841"/>
<organism evidence="1 2">
    <name type="scientific">Methanobrevibacter cuticularis</name>
    <dbReference type="NCBI Taxonomy" id="47311"/>
    <lineage>
        <taxon>Archaea</taxon>
        <taxon>Methanobacteriati</taxon>
        <taxon>Methanobacteriota</taxon>
        <taxon>Methanomada group</taxon>
        <taxon>Methanobacteria</taxon>
        <taxon>Methanobacteriales</taxon>
        <taxon>Methanobacteriaceae</taxon>
        <taxon>Methanobrevibacter</taxon>
    </lineage>
</organism>
<comment type="caution">
    <text evidence="1">The sequence shown here is derived from an EMBL/GenBank/DDBJ whole genome shotgun (WGS) entry which is preliminary data.</text>
</comment>
<keyword evidence="2" id="KW-1185">Reference proteome</keyword>
<protein>
    <submittedName>
        <fullName evidence="1">DGC domain protein</fullName>
    </submittedName>
</protein>
<dbReference type="AlphaFoldDB" id="A0A166D347"/>
<evidence type="ECO:0000313" key="1">
    <source>
        <dbReference type="EMBL" id="KZX15158.1"/>
    </source>
</evidence>
<dbReference type="EMBL" id="LWMW01000127">
    <property type="protein sequence ID" value="KZX15158.1"/>
    <property type="molecule type" value="Genomic_DNA"/>
</dbReference>
<sequence>MMSKKISIASCNGMSALGLIGRVSCEDLASENEDMISICITAIAANKSGFTNIISKYPILAINGCSDSCVNKIIESKDINIEKTLYIDKILSESHAKTGDPSRLDENGERAVEKLKIAIKKELNLI</sequence>
<dbReference type="Pfam" id="PF08859">
    <property type="entry name" value="DGC"/>
    <property type="match status" value="1"/>
</dbReference>
<dbReference type="InterPro" id="IPR014958">
    <property type="entry name" value="DGC"/>
</dbReference>